<gene>
    <name evidence="2" type="ORF">TrVE_jg14413</name>
</gene>
<evidence type="ECO:0000313" key="2">
    <source>
        <dbReference type="EMBL" id="GMH91856.1"/>
    </source>
</evidence>
<reference evidence="3" key="1">
    <citation type="journal article" date="2023" name="Commun. Biol.">
        <title>Genome analysis of Parmales, the sister group of diatoms, reveals the evolutionary specialization of diatoms from phago-mixotrophs to photoautotrophs.</title>
        <authorList>
            <person name="Ban H."/>
            <person name="Sato S."/>
            <person name="Yoshikawa S."/>
            <person name="Yamada K."/>
            <person name="Nakamura Y."/>
            <person name="Ichinomiya M."/>
            <person name="Sato N."/>
            <person name="Blanc-Mathieu R."/>
            <person name="Endo H."/>
            <person name="Kuwata A."/>
            <person name="Ogata H."/>
        </authorList>
    </citation>
    <scope>NUCLEOTIDE SEQUENCE [LARGE SCALE GENOMIC DNA]</scope>
    <source>
        <strain evidence="3">NIES 3699</strain>
    </source>
</reference>
<evidence type="ECO:0000313" key="3">
    <source>
        <dbReference type="Proteomes" id="UP001165160"/>
    </source>
</evidence>
<dbReference type="AlphaFoldDB" id="A0A9W7BIN7"/>
<sequence>MPAVLSLSFTSLHSSAPPPTATATTATATTAATAKTPHPKTFDPSSTTFLSPLNSGALSRDRLHRYYDGTPPFPCQTLNPSSNPQHCSTESILRQIIVKFVQNSVPIDAKEVHESFEFYLRTRKRLLQSKHSSKNNSKNNSETLIKDYAAGHGLTGLLFLCCNPLLPLRLRSIDITVPSSYISIVNALEECCPWIKGKHSYVLEDINQAVGNSQEDGVGDVVTLAIHACGSLTDSVIRRAGEDNSSRIALMPCCPPPSKSLGIPLGIKRMYGNREATDIERCYVLKAKGYRVDFASIPVEITEMNRIIIAERIE</sequence>
<feature type="domain" description="Methyltransferase" evidence="1">
    <location>
        <begin position="137"/>
        <end position="254"/>
    </location>
</feature>
<proteinExistence type="predicted"/>
<protein>
    <recommendedName>
        <fullName evidence="1">Methyltransferase domain-containing protein</fullName>
    </recommendedName>
</protein>
<dbReference type="EMBL" id="BRXX01000120">
    <property type="protein sequence ID" value="GMH91856.1"/>
    <property type="molecule type" value="Genomic_DNA"/>
</dbReference>
<accession>A0A9W7BIN7</accession>
<dbReference type="InterPro" id="IPR025714">
    <property type="entry name" value="Methyltranfer_dom"/>
</dbReference>
<dbReference type="Proteomes" id="UP001165160">
    <property type="component" value="Unassembled WGS sequence"/>
</dbReference>
<evidence type="ECO:0000259" key="1">
    <source>
        <dbReference type="Pfam" id="PF13679"/>
    </source>
</evidence>
<dbReference type="Pfam" id="PF13679">
    <property type="entry name" value="Methyltransf_32"/>
    <property type="match status" value="1"/>
</dbReference>
<comment type="caution">
    <text evidence="2">The sequence shown here is derived from an EMBL/GenBank/DDBJ whole genome shotgun (WGS) entry which is preliminary data.</text>
</comment>
<keyword evidence="3" id="KW-1185">Reference proteome</keyword>
<organism evidence="2 3">
    <name type="scientific">Triparma verrucosa</name>
    <dbReference type="NCBI Taxonomy" id="1606542"/>
    <lineage>
        <taxon>Eukaryota</taxon>
        <taxon>Sar</taxon>
        <taxon>Stramenopiles</taxon>
        <taxon>Ochrophyta</taxon>
        <taxon>Bolidophyceae</taxon>
        <taxon>Parmales</taxon>
        <taxon>Triparmaceae</taxon>
        <taxon>Triparma</taxon>
    </lineage>
</organism>
<name>A0A9W7BIN7_9STRA</name>